<dbReference type="InterPro" id="IPR055066">
    <property type="entry name" value="AASDHPPT_N"/>
</dbReference>
<sequence length="255" mass="28317">MNRTSTIRRLEPGQVDVWCCATDEPRLLNQYERYEAILSDEEKEEYRQRQFSTQAGAYLVSRALLRTVLSEYCDLAPEALSFGTNEFGKPELLGEATRHICFNAAHTHGLTLCAVSGGQAVGIDVEFQTDSAGMLDAADDYLSADEATALRSVAEEQKLSAFFRYWTLKEAYLKARGQGLSIALHEFSFLLDGMNVTQFIGPDAARWDFRLLAQDNDFTAAVAVDGKISQLNAFHSMPLISSRELASLQDILPAN</sequence>
<dbReference type="Pfam" id="PF22624">
    <property type="entry name" value="AASDHPPT_N"/>
    <property type="match status" value="1"/>
</dbReference>
<dbReference type="PANTHER" id="PTHR12215:SF10">
    <property type="entry name" value="L-AMINOADIPATE-SEMIALDEHYDE DEHYDROGENASE-PHOSPHOPANTETHEINYL TRANSFERASE"/>
    <property type="match status" value="1"/>
</dbReference>
<proteinExistence type="inferred from homology"/>
<name>A0ABX1GDS5_9GAMM</name>
<organism evidence="5 6">
    <name type="scientific">Spongiibacter thalassae</name>
    <dbReference type="NCBI Taxonomy" id="2721624"/>
    <lineage>
        <taxon>Bacteria</taxon>
        <taxon>Pseudomonadati</taxon>
        <taxon>Pseudomonadota</taxon>
        <taxon>Gammaproteobacteria</taxon>
        <taxon>Cellvibrionales</taxon>
        <taxon>Spongiibacteraceae</taxon>
        <taxon>Spongiibacter</taxon>
    </lineage>
</organism>
<dbReference type="Gene3D" id="3.90.470.20">
    <property type="entry name" value="4'-phosphopantetheinyl transferase domain"/>
    <property type="match status" value="2"/>
</dbReference>
<evidence type="ECO:0000259" key="3">
    <source>
        <dbReference type="Pfam" id="PF01648"/>
    </source>
</evidence>
<dbReference type="InterPro" id="IPR008278">
    <property type="entry name" value="4-PPantetheinyl_Trfase_dom"/>
</dbReference>
<dbReference type="Proteomes" id="UP000765845">
    <property type="component" value="Unassembled WGS sequence"/>
</dbReference>
<dbReference type="PANTHER" id="PTHR12215">
    <property type="entry name" value="PHOSPHOPANTETHEINE TRANSFERASE"/>
    <property type="match status" value="1"/>
</dbReference>
<reference evidence="5 6" key="1">
    <citation type="submission" date="2020-04" db="EMBL/GenBank/DDBJ databases">
        <authorList>
            <person name="Yoon J."/>
        </authorList>
    </citation>
    <scope>NUCLEOTIDE SEQUENCE [LARGE SCALE GENOMIC DNA]</scope>
    <source>
        <strain evidence="5 6">KMU-166</strain>
    </source>
</reference>
<dbReference type="InterPro" id="IPR037143">
    <property type="entry name" value="4-PPantetheinyl_Trfase_dom_sf"/>
</dbReference>
<dbReference type="EMBL" id="JAAWWK010000002">
    <property type="protein sequence ID" value="NKI17339.1"/>
    <property type="molecule type" value="Genomic_DNA"/>
</dbReference>
<evidence type="ECO:0000313" key="6">
    <source>
        <dbReference type="Proteomes" id="UP000765845"/>
    </source>
</evidence>
<evidence type="ECO:0000256" key="1">
    <source>
        <dbReference type="ARBA" id="ARBA00010990"/>
    </source>
</evidence>
<dbReference type="SUPFAM" id="SSF56214">
    <property type="entry name" value="4'-phosphopantetheinyl transferase"/>
    <property type="match status" value="2"/>
</dbReference>
<evidence type="ECO:0000256" key="2">
    <source>
        <dbReference type="ARBA" id="ARBA00022679"/>
    </source>
</evidence>
<dbReference type="RefSeq" id="WP_168449845.1">
    <property type="nucleotide sequence ID" value="NZ_JAAWWK010000002.1"/>
</dbReference>
<dbReference type="Pfam" id="PF01648">
    <property type="entry name" value="ACPS"/>
    <property type="match status" value="1"/>
</dbReference>
<gene>
    <name evidence="5" type="ORF">HCU74_07915</name>
</gene>
<feature type="domain" description="4'-phosphopantetheinyl transferase" evidence="3">
    <location>
        <begin position="120"/>
        <end position="223"/>
    </location>
</feature>
<dbReference type="InterPro" id="IPR050559">
    <property type="entry name" value="P-Pant_transferase_sf"/>
</dbReference>
<evidence type="ECO:0000259" key="4">
    <source>
        <dbReference type="Pfam" id="PF22624"/>
    </source>
</evidence>
<evidence type="ECO:0000313" key="5">
    <source>
        <dbReference type="EMBL" id="NKI17339.1"/>
    </source>
</evidence>
<dbReference type="GO" id="GO:0016740">
    <property type="term" value="F:transferase activity"/>
    <property type="evidence" value="ECO:0007669"/>
    <property type="project" value="UniProtKB-KW"/>
</dbReference>
<feature type="domain" description="4'-phosphopantetheinyl transferase N-terminal" evidence="4">
    <location>
        <begin position="30"/>
        <end position="114"/>
    </location>
</feature>
<comment type="similarity">
    <text evidence="1">Belongs to the P-Pant transferase superfamily. Gsp/Sfp/HetI/AcpT family.</text>
</comment>
<keyword evidence="6" id="KW-1185">Reference proteome</keyword>
<comment type="caution">
    <text evidence="5">The sequence shown here is derived from an EMBL/GenBank/DDBJ whole genome shotgun (WGS) entry which is preliminary data.</text>
</comment>
<protein>
    <submittedName>
        <fullName evidence="5">4'-phosphopantetheinyl transferase superfamily protein</fullName>
    </submittedName>
</protein>
<keyword evidence="2 5" id="KW-0808">Transferase</keyword>
<accession>A0ABX1GDS5</accession>